<sequence>MIFKPHAYQQHCIDQIIRVKKIGLFLDMGLGKTITTLTAIKELKYYRFLVRKVLVIAPKKVAEGTWTREKDKWEHTKMLRVSPVLGSQTKRVRALNTPADIYIINRENVVWLVDYYKNDWPFDMVVVDESSSFKSHKAKRFKALASMGSHIDRMVELTGTPSPNGLDDLWAQIFLLDGGERLGKRYTQFRERYFQPDKRGADGMVYSYEAKPGTDQAILNRISDICISMKAEDYLQLPDITYHEVPVVLDPKALKAYQELEREMVLQIPEDEEEISVTSAAALSNKLLQLANGALYDDDRQVHEIHNCKIEAFLELIESLQGKPALVFYNYKHDRERILKALEGTKLRIRELKTPQDEDDWNNRKIDILLTHPASSAYGLNLQQGGNHVIWFGLTWNYELYTQANKRLHRQGQMEKVIIHHLVCKGTRDEDVMYALEQKDDVQNWVMESLKARIRAIKEGKA</sequence>
<dbReference type="PROSITE" id="PS51192">
    <property type="entry name" value="HELICASE_ATP_BIND_1"/>
    <property type="match status" value="1"/>
</dbReference>
<protein>
    <submittedName>
        <fullName evidence="2">DEAD/DEAH box helicase</fullName>
    </submittedName>
</protein>
<keyword evidence="2" id="KW-0378">Hydrolase</keyword>
<dbReference type="InterPro" id="IPR027417">
    <property type="entry name" value="P-loop_NTPase"/>
</dbReference>
<dbReference type="Pfam" id="PF00176">
    <property type="entry name" value="SNF2-rel_dom"/>
    <property type="match status" value="1"/>
</dbReference>
<dbReference type="Gene3D" id="3.40.50.10810">
    <property type="entry name" value="Tandem AAA-ATPase domain"/>
    <property type="match status" value="1"/>
</dbReference>
<keyword evidence="2" id="KW-0347">Helicase</keyword>
<dbReference type="Proteomes" id="UP001470288">
    <property type="component" value="Unassembled WGS sequence"/>
</dbReference>
<accession>A0ABV1I155</accession>
<dbReference type="GO" id="GO:0004386">
    <property type="term" value="F:helicase activity"/>
    <property type="evidence" value="ECO:0007669"/>
    <property type="project" value="UniProtKB-KW"/>
</dbReference>
<dbReference type="RefSeq" id="WP_349144094.1">
    <property type="nucleotide sequence ID" value="NZ_JBBMFC010000008.1"/>
</dbReference>
<dbReference type="InterPro" id="IPR001650">
    <property type="entry name" value="Helicase_C-like"/>
</dbReference>
<dbReference type="SMART" id="SM00487">
    <property type="entry name" value="DEXDc"/>
    <property type="match status" value="1"/>
</dbReference>
<evidence type="ECO:0000313" key="2">
    <source>
        <dbReference type="EMBL" id="MEQ2578369.1"/>
    </source>
</evidence>
<reference evidence="2 3" key="1">
    <citation type="submission" date="2024-03" db="EMBL/GenBank/DDBJ databases">
        <title>Human intestinal bacterial collection.</title>
        <authorList>
            <person name="Pauvert C."/>
            <person name="Hitch T.C.A."/>
            <person name="Clavel T."/>
        </authorList>
    </citation>
    <scope>NUCLEOTIDE SEQUENCE [LARGE SCALE GENOMIC DNA]</scope>
    <source>
        <strain evidence="2 3">CLA-AA-H78B</strain>
    </source>
</reference>
<dbReference type="EMBL" id="JBBMFC010000008">
    <property type="protein sequence ID" value="MEQ2578369.1"/>
    <property type="molecule type" value="Genomic_DNA"/>
</dbReference>
<dbReference type="Gene3D" id="3.40.50.300">
    <property type="entry name" value="P-loop containing nucleotide triphosphate hydrolases"/>
    <property type="match status" value="1"/>
</dbReference>
<evidence type="ECO:0000313" key="3">
    <source>
        <dbReference type="Proteomes" id="UP001470288"/>
    </source>
</evidence>
<dbReference type="InterPro" id="IPR014001">
    <property type="entry name" value="Helicase_ATP-bd"/>
</dbReference>
<feature type="domain" description="Helicase ATP-binding" evidence="1">
    <location>
        <begin position="13"/>
        <end position="179"/>
    </location>
</feature>
<dbReference type="Pfam" id="PF00271">
    <property type="entry name" value="Helicase_C"/>
    <property type="match status" value="1"/>
</dbReference>
<dbReference type="InterPro" id="IPR000330">
    <property type="entry name" value="SNF2_N"/>
</dbReference>
<comment type="caution">
    <text evidence="2">The sequence shown here is derived from an EMBL/GenBank/DDBJ whole genome shotgun (WGS) entry which is preliminary data.</text>
</comment>
<dbReference type="PANTHER" id="PTHR10799">
    <property type="entry name" value="SNF2/RAD54 HELICASE FAMILY"/>
    <property type="match status" value="1"/>
</dbReference>
<name>A0ABV1I155_9FIRM</name>
<dbReference type="SUPFAM" id="SSF52540">
    <property type="entry name" value="P-loop containing nucleoside triphosphate hydrolases"/>
    <property type="match status" value="2"/>
</dbReference>
<gene>
    <name evidence="2" type="ORF">WMO62_05840</name>
</gene>
<keyword evidence="2" id="KW-0067">ATP-binding</keyword>
<evidence type="ECO:0000259" key="1">
    <source>
        <dbReference type="PROSITE" id="PS51192"/>
    </source>
</evidence>
<organism evidence="2 3">
    <name type="scientific">Hominiventricola aquisgranensis</name>
    <dbReference type="NCBI Taxonomy" id="3133164"/>
    <lineage>
        <taxon>Bacteria</taxon>
        <taxon>Bacillati</taxon>
        <taxon>Bacillota</taxon>
        <taxon>Clostridia</taxon>
        <taxon>Lachnospirales</taxon>
        <taxon>Lachnospiraceae</taxon>
        <taxon>Hominiventricola</taxon>
    </lineage>
</organism>
<keyword evidence="3" id="KW-1185">Reference proteome</keyword>
<proteinExistence type="predicted"/>
<keyword evidence="2" id="KW-0547">Nucleotide-binding</keyword>
<dbReference type="InterPro" id="IPR038718">
    <property type="entry name" value="SNF2-like_sf"/>
</dbReference>